<geneLocation type="plasmid" evidence="2 3">
    <name>pCYLST.01</name>
</geneLocation>
<keyword evidence="2" id="KW-0614">Plasmid</keyword>
<feature type="compositionally biased region" description="Basic and acidic residues" evidence="1">
    <location>
        <begin position="308"/>
        <end position="318"/>
    </location>
</feature>
<dbReference type="PATRIC" id="fig|56107.3.peg.7083"/>
<accession>K9X6W4</accession>
<reference evidence="2 3" key="1">
    <citation type="submission" date="2012-06" db="EMBL/GenBank/DDBJ databases">
        <title>Noncontiguous Finished plasmid 1 of genome of Cylindrospermum stagnale PCC 7417.</title>
        <authorList>
            <consortium name="US DOE Joint Genome Institute"/>
            <person name="Gugger M."/>
            <person name="Coursin T."/>
            <person name="Rippka R."/>
            <person name="Tandeau De Marsac N."/>
            <person name="Huntemann M."/>
            <person name="Wei C.-L."/>
            <person name="Han J."/>
            <person name="Detter J.C."/>
            <person name="Han C."/>
            <person name="Tapia R."/>
            <person name="Davenport K."/>
            <person name="Daligault H."/>
            <person name="Erkkila T."/>
            <person name="Gu W."/>
            <person name="Munk A.C.C."/>
            <person name="Teshima H."/>
            <person name="Xu Y."/>
            <person name="Chain P."/>
            <person name="Chen A."/>
            <person name="Krypides N."/>
            <person name="Mavromatis K."/>
            <person name="Markowitz V."/>
            <person name="Szeto E."/>
            <person name="Ivanova N."/>
            <person name="Mikhailova N."/>
            <person name="Ovchinnikova G."/>
            <person name="Pagani I."/>
            <person name="Pati A."/>
            <person name="Goodwin L."/>
            <person name="Peters L."/>
            <person name="Pitluck S."/>
            <person name="Woyke T."/>
            <person name="Kerfeld C."/>
        </authorList>
    </citation>
    <scope>NUCLEOTIDE SEQUENCE [LARGE SCALE GENOMIC DNA]</scope>
    <source>
        <strain evidence="2 3">PCC 7417</strain>
        <plasmid evidence="3">Plasmid pCYLST.01</plasmid>
    </source>
</reference>
<sequence>MDLSTRVIEGSGLSIPIFDGSYNNGKGRYLSEPEIIKNSLLEQMFEPEDLQFLLLVKIESKNPDADHLRPRTFKDGIRRKLVFSSGNNYYFADNSLSKNISRLFATEPDTACRYGSLLVSNCYKGSETFTGLRVKIVDFEDPQYADYKTGDCHGKISPQLAKQLGGERNCPLQFRFAWMKSWAEADNSQCPKTSFLSKGTLLPDAKITDAEGYDIIMDRSSIKGIKKSQLKDLIPCGDYEFPQAVIGNRGNAKATSYDNSWQFTIWYSEAAVKQDLSQPTAEKARELAELQRNPLALAKYIIQQSEKQQRLQQEHSEEAVDEIEGDANNQAQESRWISLLRSDKYGQLIETPKFRKFATDYIANQWRDLAIKSGYSHSSGMAMPCDRLNRGTICVPHLPEGDVILTRYPIVNSDNIRLYQNIHDPELNKTRNVVWIHPKDAEEYHQADFDGDQLMVSPASKLPNIASETLRAGTPGRFEPVKQRPKLAYTEITDEEGNLKYPRLSQIAAASSQNKVGLVATNIGRVQSSMPKDGENVERFVRRQRKLLNRLFQALQVEVDSPKSAERLEDIKEIGGENLLADAKKWSESHPSYFFDFKKDERLYRSFAMPADAPGSINVMAREVVNPLWEPTRIRSRDRHEFRYLFPKETLSVDALEWAEELKTRFQQARDEIKERVGDDKEAFNEELGKLYDSYRAEIDELFTTPEERLEGAAALWHTQHTRPELDRHRKDCLKLAEQMEITFSFEHDYELPSAALPQDTYVLSVPFGAGAIKWKESLEQKGIKFDATIHPQLPLIEFALKDLSPKVSEKLAAKFGENINDLDELNIPKDLRIIPPSDHSWAESRQDSGVGALAYNLFTEEVCQQLQDFQFDEIKVLGIKYNDFANENFASKQWKKRSVTLEVGVFELPESHPEFYRYNGTPILQIDGKNLGTFAPDSPKLPVGTTFAAVLQPDGSSIVLKVNPESIQLPEVTLPEFEPKLDTAGELRAIHREHWRKEMFDNLVGAIAITYEQRQANQSTSNEIEQFKIGSHWTAYVQPSGDFIVRNEGKRTICRGNIQTGEEIFPLSEAAASELEEMILERERTAESSTSLRDTTRWATPRQRRSLSLRSKQDLSNTGDGAVFSAKGEGYGHYRHRSQSKDVELN</sequence>
<dbReference type="EMBL" id="CP003643">
    <property type="protein sequence ID" value="AFZ28375.1"/>
    <property type="molecule type" value="Genomic_DNA"/>
</dbReference>
<feature type="region of interest" description="Disordered" evidence="1">
    <location>
        <begin position="308"/>
        <end position="327"/>
    </location>
</feature>
<protein>
    <submittedName>
        <fullName evidence="2">Anaerobic dehydrogenase, typically selenocysteine-containing</fullName>
    </submittedName>
</protein>
<name>K9X6W4_9NOST</name>
<evidence type="ECO:0000313" key="3">
    <source>
        <dbReference type="Proteomes" id="UP000010475"/>
    </source>
</evidence>
<dbReference type="HOGENOM" id="CLU_269151_0_0_3"/>
<proteinExistence type="predicted"/>
<organism evidence="2 3">
    <name type="scientific">Cylindrospermum stagnale PCC 7417</name>
    <dbReference type="NCBI Taxonomy" id="56107"/>
    <lineage>
        <taxon>Bacteria</taxon>
        <taxon>Bacillati</taxon>
        <taxon>Cyanobacteriota</taxon>
        <taxon>Cyanophyceae</taxon>
        <taxon>Nostocales</taxon>
        <taxon>Nostocaceae</taxon>
        <taxon>Cylindrospermum</taxon>
    </lineage>
</organism>
<gene>
    <name evidence="2" type="ORF">Cylst_6604</name>
</gene>
<dbReference type="KEGG" id="csg:Cylst_6604"/>
<dbReference type="RefSeq" id="WP_015328417.1">
    <property type="nucleotide sequence ID" value="NC_020050.1"/>
</dbReference>
<dbReference type="Proteomes" id="UP000010475">
    <property type="component" value="Plasmid pCYLST.01"/>
</dbReference>
<keyword evidence="3" id="KW-1185">Reference proteome</keyword>
<evidence type="ECO:0000256" key="1">
    <source>
        <dbReference type="SAM" id="MobiDB-lite"/>
    </source>
</evidence>
<feature type="region of interest" description="Disordered" evidence="1">
    <location>
        <begin position="1083"/>
        <end position="1147"/>
    </location>
</feature>
<dbReference type="AlphaFoldDB" id="K9X6W4"/>
<evidence type="ECO:0000313" key="2">
    <source>
        <dbReference type="EMBL" id="AFZ28375.1"/>
    </source>
</evidence>